<evidence type="ECO:0000313" key="2">
    <source>
        <dbReference type="Proteomes" id="UP000053958"/>
    </source>
</evidence>
<keyword evidence="2" id="KW-1185">Reference proteome</keyword>
<proteinExistence type="predicted"/>
<name>A0A0F4YUM2_RASE3</name>
<reference evidence="1 2" key="1">
    <citation type="submission" date="2015-04" db="EMBL/GenBank/DDBJ databases">
        <authorList>
            <person name="Heijne W.H."/>
            <person name="Fedorova N.D."/>
            <person name="Nierman W.C."/>
            <person name="Vollebregt A.W."/>
            <person name="Zhao Z."/>
            <person name="Wu L."/>
            <person name="Kumar M."/>
            <person name="Stam H."/>
            <person name="van den Berg M.A."/>
            <person name="Pel H.J."/>
        </authorList>
    </citation>
    <scope>NUCLEOTIDE SEQUENCE [LARGE SCALE GENOMIC DNA]</scope>
    <source>
        <strain evidence="1 2">CBS 393.64</strain>
    </source>
</reference>
<sequence>MARVPAAEEMEHSDWHGRFEYTPCSVVSLVIQQKAEKKSIAFAVLLVSKEVDGAVWRSVTHHGGSLSKSIKLSVLFLFARWLLGELSSRQLKSHLDSLLQQPGIEQHFDVHIKRKVYS</sequence>
<dbReference type="GeneID" id="25316447"/>
<dbReference type="EMBL" id="LASV01000164">
    <property type="protein sequence ID" value="KKA21934.1"/>
    <property type="molecule type" value="Genomic_DNA"/>
</dbReference>
<dbReference type="AlphaFoldDB" id="A0A0F4YUM2"/>
<dbReference type="Proteomes" id="UP000053958">
    <property type="component" value="Unassembled WGS sequence"/>
</dbReference>
<accession>A0A0F4YUM2</accession>
<dbReference type="RefSeq" id="XP_013328546.1">
    <property type="nucleotide sequence ID" value="XM_013473092.1"/>
</dbReference>
<comment type="caution">
    <text evidence="1">The sequence shown here is derived from an EMBL/GenBank/DDBJ whole genome shotgun (WGS) entry which is preliminary data.</text>
</comment>
<evidence type="ECO:0000313" key="1">
    <source>
        <dbReference type="EMBL" id="KKA21934.1"/>
    </source>
</evidence>
<organism evidence="1 2">
    <name type="scientific">Rasamsonia emersonii (strain ATCC 16479 / CBS 393.64 / IMI 116815)</name>
    <dbReference type="NCBI Taxonomy" id="1408163"/>
    <lineage>
        <taxon>Eukaryota</taxon>
        <taxon>Fungi</taxon>
        <taxon>Dikarya</taxon>
        <taxon>Ascomycota</taxon>
        <taxon>Pezizomycotina</taxon>
        <taxon>Eurotiomycetes</taxon>
        <taxon>Eurotiomycetidae</taxon>
        <taxon>Eurotiales</taxon>
        <taxon>Trichocomaceae</taxon>
        <taxon>Rasamsonia</taxon>
    </lineage>
</organism>
<gene>
    <name evidence="1" type="ORF">T310_4098</name>
</gene>
<protein>
    <submittedName>
        <fullName evidence="1">Uncharacterized protein</fullName>
    </submittedName>
</protein>